<evidence type="ECO:0000256" key="1">
    <source>
        <dbReference type="ARBA" id="ARBA00010716"/>
    </source>
</evidence>
<evidence type="ECO:0000256" key="7">
    <source>
        <dbReference type="PIRSR" id="PIRSR038994-3"/>
    </source>
</evidence>
<evidence type="ECO:0000313" key="10">
    <source>
        <dbReference type="Proteomes" id="UP001139344"/>
    </source>
</evidence>
<dbReference type="SUPFAM" id="SSF51556">
    <property type="entry name" value="Metallo-dependent hydrolases"/>
    <property type="match status" value="1"/>
</dbReference>
<comment type="similarity">
    <text evidence="1 4">Belongs to the metallo-dependent hydrolases superfamily. NagA family.</text>
</comment>
<gene>
    <name evidence="9" type="ORF">LU635_10885</name>
</gene>
<feature type="binding site" evidence="6">
    <location>
        <position position="134"/>
    </location>
    <ligand>
        <name>substrate</name>
    </ligand>
</feature>
<dbReference type="GO" id="GO:0046872">
    <property type="term" value="F:metal ion binding"/>
    <property type="evidence" value="ECO:0007669"/>
    <property type="project" value="UniProtKB-KW"/>
</dbReference>
<feature type="binding site" evidence="7">
    <location>
        <position position="210"/>
    </location>
    <ligand>
        <name>Zn(2+)</name>
        <dbReference type="ChEBI" id="CHEBI:29105"/>
    </ligand>
</feature>
<evidence type="ECO:0000256" key="3">
    <source>
        <dbReference type="ARBA" id="ARBA00022801"/>
    </source>
</evidence>
<evidence type="ECO:0000256" key="6">
    <source>
        <dbReference type="PIRSR" id="PIRSR038994-2"/>
    </source>
</evidence>
<feature type="binding site" evidence="7">
    <location>
        <position position="189"/>
    </location>
    <ligand>
        <name>Zn(2+)</name>
        <dbReference type="ChEBI" id="CHEBI:29105"/>
    </ligand>
</feature>
<dbReference type="RefSeq" id="WP_240099094.1">
    <property type="nucleotide sequence ID" value="NZ_JAJSON010000023.1"/>
</dbReference>
<dbReference type="PANTHER" id="PTHR11113">
    <property type="entry name" value="N-ACETYLGLUCOSAMINE-6-PHOSPHATE DEACETYLASE"/>
    <property type="match status" value="1"/>
</dbReference>
<feature type="binding site" evidence="6">
    <location>
        <begin position="304"/>
        <end position="306"/>
    </location>
    <ligand>
        <name>substrate</name>
    </ligand>
</feature>
<keyword evidence="3 4" id="KW-0378">Hydrolase</keyword>
<evidence type="ECO:0000259" key="8">
    <source>
        <dbReference type="Pfam" id="PF01979"/>
    </source>
</evidence>
<dbReference type="Proteomes" id="UP001139344">
    <property type="component" value="Unassembled WGS sequence"/>
</dbReference>
<feature type="active site" description="Proton donor/acceptor" evidence="5">
    <location>
        <position position="267"/>
    </location>
</feature>
<dbReference type="PANTHER" id="PTHR11113:SF14">
    <property type="entry name" value="N-ACETYLGLUCOSAMINE-6-PHOSPHATE DEACETYLASE"/>
    <property type="match status" value="1"/>
</dbReference>
<dbReference type="Pfam" id="PF01979">
    <property type="entry name" value="Amidohydro_1"/>
    <property type="match status" value="1"/>
</dbReference>
<keyword evidence="4" id="KW-0119">Carbohydrate metabolism</keyword>
<name>A0A9X1UXC8_9FLAO</name>
<feature type="binding site" evidence="6">
    <location>
        <position position="245"/>
    </location>
    <ligand>
        <name>substrate</name>
    </ligand>
</feature>
<accession>A0A9X1UXC8</accession>
<dbReference type="InterPro" id="IPR003764">
    <property type="entry name" value="GlcNAc_6-P_deAcase"/>
</dbReference>
<evidence type="ECO:0000313" key="9">
    <source>
        <dbReference type="EMBL" id="MCG9972142.1"/>
    </source>
</evidence>
<evidence type="ECO:0000256" key="5">
    <source>
        <dbReference type="PIRSR" id="PIRSR038994-1"/>
    </source>
</evidence>
<feature type="binding site" evidence="6">
    <location>
        <begin position="213"/>
        <end position="214"/>
    </location>
    <ligand>
        <name>substrate</name>
    </ligand>
</feature>
<dbReference type="GO" id="GO:0008448">
    <property type="term" value="F:N-acetylglucosamine-6-phosphate deacetylase activity"/>
    <property type="evidence" value="ECO:0007669"/>
    <property type="project" value="InterPro"/>
</dbReference>
<dbReference type="GO" id="GO:0006046">
    <property type="term" value="P:N-acetylglucosamine catabolic process"/>
    <property type="evidence" value="ECO:0007669"/>
    <property type="project" value="TreeGrafter"/>
</dbReference>
<protein>
    <submittedName>
        <fullName evidence="9">Amidohydrolase family protein</fullName>
    </submittedName>
</protein>
<proteinExistence type="inferred from homology"/>
<feature type="binding site" evidence="7">
    <location>
        <position position="121"/>
    </location>
    <ligand>
        <name>Zn(2+)</name>
        <dbReference type="ChEBI" id="CHEBI:29105"/>
    </ligand>
</feature>
<dbReference type="EMBL" id="JAJSON010000023">
    <property type="protein sequence ID" value="MCG9972142.1"/>
    <property type="molecule type" value="Genomic_DNA"/>
</dbReference>
<comment type="cofactor">
    <cofactor evidence="7">
        <name>a divalent metal cation</name>
        <dbReference type="ChEBI" id="CHEBI:60240"/>
    </cofactor>
    <text evidence="7">Binds 1 divalent metal cation per subunit.</text>
</comment>
<evidence type="ECO:0000256" key="4">
    <source>
        <dbReference type="PIRNR" id="PIRNR038994"/>
    </source>
</evidence>
<organism evidence="9 10">
    <name type="scientific">Christiangramia crocea</name>
    <dbReference type="NCBI Taxonomy" id="2904124"/>
    <lineage>
        <taxon>Bacteria</taxon>
        <taxon>Pseudomonadati</taxon>
        <taxon>Bacteroidota</taxon>
        <taxon>Flavobacteriia</taxon>
        <taxon>Flavobacteriales</taxon>
        <taxon>Flavobacteriaceae</taxon>
        <taxon>Christiangramia</taxon>
    </lineage>
</organism>
<dbReference type="InterPro" id="IPR032466">
    <property type="entry name" value="Metal_Hydrolase"/>
</dbReference>
<sequence>MGKMLNGIHYKTGKPVEISIENDLISFIKSGPDLNTDKIICPGLVDLQINGFKGIDFNEEGLSVDQVVSITKSLWAEGITGYFPTLITNSDENICATLETIAEACEKHSIINKTIGGIHLEGPFLSAEDGPRGAHPLKHIKAPDWELLNKWQKIARGRIKLITISPEWPGSVSFIKQCVSSGILVSIGHTSASAEQIREAVQAGARASTHLGNATHLMLPRHSNYIWEQLASEKLWSTIIADGFHLPESLLKVFIKLKEGKTVLVSDSTKFAGLPPGSYSSHIGGTIELNAEGRLYMKENPKMLAGSAQSLLTCVDHLVNSEISSLQTALEMAFLKPAELLGIHNLYGLEEGKKADLIIFERTSGKIKILQTIKAGEVVYTI</sequence>
<reference evidence="9" key="1">
    <citation type="submission" date="2021-12" db="EMBL/GenBank/DDBJ databases">
        <title>Description of Gramella crocea sp. nov., a new bacterium isolated from activated sludge.</title>
        <authorList>
            <person name="Zhang X."/>
        </authorList>
    </citation>
    <scope>NUCLEOTIDE SEQUENCE</scope>
    <source>
        <strain evidence="9">YB25</strain>
    </source>
</reference>
<dbReference type="InterPro" id="IPR006680">
    <property type="entry name" value="Amidohydro-rel"/>
</dbReference>
<keyword evidence="2 7" id="KW-0479">Metal-binding</keyword>
<comment type="caution">
    <text evidence="9">The sequence shown here is derived from an EMBL/GenBank/DDBJ whole genome shotgun (WGS) entry which is preliminary data.</text>
</comment>
<keyword evidence="10" id="KW-1185">Reference proteome</keyword>
<feature type="domain" description="Amidohydrolase-related" evidence="8">
    <location>
        <begin position="39"/>
        <end position="379"/>
    </location>
</feature>
<evidence type="ECO:0000256" key="2">
    <source>
        <dbReference type="ARBA" id="ARBA00022723"/>
    </source>
</evidence>
<dbReference type="PIRSF" id="PIRSF038994">
    <property type="entry name" value="NagA"/>
    <property type="match status" value="1"/>
</dbReference>
<dbReference type="Gene3D" id="3.20.20.140">
    <property type="entry name" value="Metal-dependent hydrolases"/>
    <property type="match status" value="1"/>
</dbReference>
<feature type="binding site" evidence="6">
    <location>
        <position position="221"/>
    </location>
    <ligand>
        <name>substrate</name>
    </ligand>
</feature>
<dbReference type="AlphaFoldDB" id="A0A9X1UXC8"/>